<organism evidence="4 5">
    <name type="scientific">Apilactobacillus bombintestini</name>
    <dbReference type="NCBI Taxonomy" id="2419772"/>
    <lineage>
        <taxon>Bacteria</taxon>
        <taxon>Bacillati</taxon>
        <taxon>Bacillota</taxon>
        <taxon>Bacilli</taxon>
        <taxon>Lactobacillales</taxon>
        <taxon>Lactobacillaceae</taxon>
        <taxon>Apilactobacillus</taxon>
    </lineage>
</organism>
<dbReference type="InterPro" id="IPR008278">
    <property type="entry name" value="4-PPantetheinyl_Trfase_dom"/>
</dbReference>
<reference evidence="4 5" key="1">
    <citation type="submission" date="2018-09" db="EMBL/GenBank/DDBJ databases">
        <title>Genome sequencing of strain BHWM-4.</title>
        <authorList>
            <person name="Heo J."/>
            <person name="Kim S.-J."/>
            <person name="Kwon S.-W."/>
        </authorList>
    </citation>
    <scope>NUCLEOTIDE SEQUENCE [LARGE SCALE GENOMIC DNA]</scope>
    <source>
        <strain evidence="4 5">BHWM-4</strain>
    </source>
</reference>
<dbReference type="Pfam" id="PF01648">
    <property type="entry name" value="ACPS"/>
    <property type="match status" value="1"/>
</dbReference>
<name>A0A387ATZ5_9LACO</name>
<keyword evidence="2 4" id="KW-0808">Transferase</keyword>
<evidence type="ECO:0000313" key="5">
    <source>
        <dbReference type="Proteomes" id="UP000272003"/>
    </source>
</evidence>
<evidence type="ECO:0000256" key="1">
    <source>
        <dbReference type="ARBA" id="ARBA00010990"/>
    </source>
</evidence>
<sequence>MLNIDDTKIFIDSIQNPKYQDIFKKAGVDFNKYNQRQAIVGNLMLADYMGISIDELLHGDLFYHGDHGKPFLKSNDFQFNIANSYDLVVLAVNENGKELGIDIEKLRPFTYQRITRAFTDNELNYLSNLDEKDDGDTTLKLWTIKEATLKLLGTGLSGKAKSVDINVDTLESAQRLDRKFKLTDIKVGKGYVGTLATYEN</sequence>
<evidence type="ECO:0000259" key="3">
    <source>
        <dbReference type="Pfam" id="PF01648"/>
    </source>
</evidence>
<accession>A0A387ATZ5</accession>
<dbReference type="OrthoDB" id="9808281at2"/>
<dbReference type="InterPro" id="IPR050559">
    <property type="entry name" value="P-Pant_transferase_sf"/>
</dbReference>
<evidence type="ECO:0000313" key="4">
    <source>
        <dbReference type="EMBL" id="AYF92216.1"/>
    </source>
</evidence>
<feature type="domain" description="4'-phosphopantetheinyl transferase" evidence="3">
    <location>
        <begin position="99"/>
        <end position="168"/>
    </location>
</feature>
<dbReference type="AlphaFoldDB" id="A0A387ATZ5"/>
<dbReference type="Proteomes" id="UP000272003">
    <property type="component" value="Chromosome"/>
</dbReference>
<dbReference type="InterPro" id="IPR037143">
    <property type="entry name" value="4-PPantetheinyl_Trfase_dom_sf"/>
</dbReference>
<keyword evidence="5" id="KW-1185">Reference proteome</keyword>
<dbReference type="GO" id="GO:0005829">
    <property type="term" value="C:cytosol"/>
    <property type="evidence" value="ECO:0007669"/>
    <property type="project" value="TreeGrafter"/>
</dbReference>
<comment type="similarity">
    <text evidence="1">Belongs to the P-Pant transferase superfamily. Gsp/Sfp/HetI/AcpT family.</text>
</comment>
<dbReference type="PANTHER" id="PTHR12215:SF10">
    <property type="entry name" value="L-AMINOADIPATE-SEMIALDEHYDE DEHYDROGENASE-PHOSPHOPANTETHEINYL TRANSFERASE"/>
    <property type="match status" value="1"/>
</dbReference>
<dbReference type="PANTHER" id="PTHR12215">
    <property type="entry name" value="PHOSPHOPANTETHEINE TRANSFERASE"/>
    <property type="match status" value="1"/>
</dbReference>
<evidence type="ECO:0000256" key="2">
    <source>
        <dbReference type="ARBA" id="ARBA00022679"/>
    </source>
</evidence>
<dbReference type="GO" id="GO:0019878">
    <property type="term" value="P:lysine biosynthetic process via aminoadipic acid"/>
    <property type="evidence" value="ECO:0007669"/>
    <property type="project" value="TreeGrafter"/>
</dbReference>
<dbReference type="EMBL" id="CP032626">
    <property type="protein sequence ID" value="AYF92216.1"/>
    <property type="molecule type" value="Genomic_DNA"/>
</dbReference>
<dbReference type="GO" id="GO:0008897">
    <property type="term" value="F:holo-[acyl-carrier-protein] synthase activity"/>
    <property type="evidence" value="ECO:0007669"/>
    <property type="project" value="InterPro"/>
</dbReference>
<protein>
    <submittedName>
        <fullName evidence="4">4'-phosphopantetheinyl transferase superfamily protein</fullName>
    </submittedName>
</protein>
<dbReference type="GO" id="GO:0000287">
    <property type="term" value="F:magnesium ion binding"/>
    <property type="evidence" value="ECO:0007669"/>
    <property type="project" value="InterPro"/>
</dbReference>
<dbReference type="Gene3D" id="3.90.470.20">
    <property type="entry name" value="4'-phosphopantetheinyl transferase domain"/>
    <property type="match status" value="2"/>
</dbReference>
<proteinExistence type="inferred from homology"/>
<dbReference type="SUPFAM" id="SSF56214">
    <property type="entry name" value="4'-phosphopantetheinyl transferase"/>
    <property type="match status" value="2"/>
</dbReference>
<gene>
    <name evidence="4" type="ORF">D7I45_01280</name>
</gene>
<dbReference type="RefSeq" id="WP_120783990.1">
    <property type="nucleotide sequence ID" value="NZ_CP032626.1"/>
</dbReference>
<dbReference type="KEGG" id="abom:D7I45_01280"/>